<name>U1RFA1_9ACTO</name>
<protein>
    <submittedName>
        <fullName evidence="2">Efflux ABC transporter, permease protein</fullName>
    </submittedName>
</protein>
<evidence type="ECO:0000256" key="1">
    <source>
        <dbReference type="SAM" id="Phobius"/>
    </source>
</evidence>
<feature type="transmembrane region" description="Helical" evidence="1">
    <location>
        <begin position="334"/>
        <end position="358"/>
    </location>
</feature>
<feature type="transmembrane region" description="Helical" evidence="1">
    <location>
        <begin position="290"/>
        <end position="314"/>
    </location>
</feature>
<proteinExistence type="predicted"/>
<feature type="transmembrane region" description="Helical" evidence="1">
    <location>
        <begin position="118"/>
        <end position="143"/>
    </location>
</feature>
<feature type="transmembrane region" description="Helical" evidence="1">
    <location>
        <begin position="15"/>
        <end position="40"/>
    </location>
</feature>
<evidence type="ECO:0000313" key="3">
    <source>
        <dbReference type="Proteomes" id="UP000016481"/>
    </source>
</evidence>
<accession>U1RFA1</accession>
<feature type="transmembrane region" description="Helical" evidence="1">
    <location>
        <begin position="236"/>
        <end position="269"/>
    </location>
</feature>
<dbReference type="AlphaFoldDB" id="U1RFA1"/>
<reference evidence="2 3" key="1">
    <citation type="submission" date="2013-08" db="EMBL/GenBank/DDBJ databases">
        <authorList>
            <person name="Weinstock G."/>
            <person name="Sodergren E."/>
            <person name="Wylie T."/>
            <person name="Fulton L."/>
            <person name="Fulton R."/>
            <person name="Fronick C."/>
            <person name="O'Laughlin M."/>
            <person name="Godfrey J."/>
            <person name="Miner T."/>
            <person name="Herter B."/>
            <person name="Appelbaum E."/>
            <person name="Cordes M."/>
            <person name="Lek S."/>
            <person name="Wollam A."/>
            <person name="Pepin K.H."/>
            <person name="Palsikar V.B."/>
            <person name="Mitreva M."/>
            <person name="Wilson R.K."/>
        </authorList>
    </citation>
    <scope>NUCLEOTIDE SEQUENCE [LARGE SCALE GENOMIC DNA]</scope>
    <source>
        <strain evidence="2 3">F0530</strain>
    </source>
</reference>
<keyword evidence="1" id="KW-0472">Membrane</keyword>
<feature type="transmembrane region" description="Helical" evidence="1">
    <location>
        <begin position="71"/>
        <end position="98"/>
    </location>
</feature>
<dbReference type="EMBL" id="AWSC01000023">
    <property type="protein sequence ID" value="ERH17167.1"/>
    <property type="molecule type" value="Genomic_DNA"/>
</dbReference>
<feature type="transmembrane region" description="Helical" evidence="1">
    <location>
        <begin position="163"/>
        <end position="189"/>
    </location>
</feature>
<sequence length="454" mass="47570">MVARTLWRGRDKTTAALSVISQGAATYFLLTVAGGLHAFAKRYELSQSWSKLHPNQAPTLETMYYSYAPTYLILAVIATVMMVIPLLSLAGAAARLGLSRRERDLARLRLLGATGGQVRGGTLLVQCAYAVLGALMGAVGYVATLPAWGSLRFTGRSLGVDNMWLGLPLLLLALTVVVTLAGVSAATALQRVAVTPLGVSRQALPAKVHWIRAVALVAVLVVWMSLGPTLMGGGTAVALTITLIFFAVGGFMINLVGPLVMWVLGAIMHKFARRPAMLLASRRIMNDPKSLWRCLGGVALVSFVVAVVQVGASASAGSGDAMAQVFAHDMMQGLFITLGIVYALAAVSTAIGQGVRVLDQAGELRSLMRAGAPLQLLTTARRLETIIPAVFAASGAVVVGLAFIAPVLGSGMFQSQGALLMLGSLVVGTLLVILASEACGPITKQVLREQTRQE</sequence>
<dbReference type="Proteomes" id="UP000016481">
    <property type="component" value="Unassembled WGS sequence"/>
</dbReference>
<keyword evidence="1" id="KW-1133">Transmembrane helix</keyword>
<evidence type="ECO:0000313" key="2">
    <source>
        <dbReference type="EMBL" id="ERH17167.1"/>
    </source>
</evidence>
<keyword evidence="1" id="KW-0812">Transmembrane</keyword>
<feature type="transmembrane region" description="Helical" evidence="1">
    <location>
        <begin position="210"/>
        <end position="230"/>
    </location>
</feature>
<feature type="transmembrane region" description="Helical" evidence="1">
    <location>
        <begin position="417"/>
        <end position="435"/>
    </location>
</feature>
<gene>
    <name evidence="2" type="ORF">HMPREF1978_00761</name>
</gene>
<dbReference type="PATRIC" id="fig|1321817.3.peg.670"/>
<dbReference type="HOGENOM" id="CLU_019122_1_1_11"/>
<comment type="caution">
    <text evidence="2">The sequence shown here is derived from an EMBL/GenBank/DDBJ whole genome shotgun (WGS) entry which is preliminary data.</text>
</comment>
<organism evidence="2 3">
    <name type="scientific">Actinomyces graevenitzii F0530</name>
    <dbReference type="NCBI Taxonomy" id="1321817"/>
    <lineage>
        <taxon>Bacteria</taxon>
        <taxon>Bacillati</taxon>
        <taxon>Actinomycetota</taxon>
        <taxon>Actinomycetes</taxon>
        <taxon>Actinomycetales</taxon>
        <taxon>Actinomycetaceae</taxon>
        <taxon>Actinomyces</taxon>
    </lineage>
</organism>
<feature type="transmembrane region" description="Helical" evidence="1">
    <location>
        <begin position="386"/>
        <end position="405"/>
    </location>
</feature>